<feature type="region of interest" description="Disordered" evidence="1">
    <location>
        <begin position="79"/>
        <end position="130"/>
    </location>
</feature>
<reference evidence="2 3" key="1">
    <citation type="submission" date="2017-07" db="EMBL/GenBank/DDBJ databases">
        <title>Complete genome sequence of Actinoalloteichus hoggarensis DSM 45943, type strain of Actinoalloteichus hoggarensis.</title>
        <authorList>
            <person name="Ruckert C."/>
            <person name="Nouioui I."/>
            <person name="Willmese J."/>
            <person name="van Wezel G."/>
            <person name="Klenk H.-P."/>
            <person name="Kalinowski J."/>
            <person name="Zotchev S.B."/>
        </authorList>
    </citation>
    <scope>NUCLEOTIDE SEQUENCE [LARGE SCALE GENOMIC DNA]</scope>
    <source>
        <strain evidence="2 3">DSM 45943</strain>
    </source>
</reference>
<proteinExistence type="predicted"/>
<dbReference type="EMBL" id="CP022521">
    <property type="protein sequence ID" value="ASO21498.1"/>
    <property type="molecule type" value="Genomic_DNA"/>
</dbReference>
<feature type="compositionally biased region" description="Low complexity" evidence="1">
    <location>
        <begin position="186"/>
        <end position="208"/>
    </location>
</feature>
<organism evidence="2 3">
    <name type="scientific">Actinoalloteichus hoggarensis</name>
    <dbReference type="NCBI Taxonomy" id="1470176"/>
    <lineage>
        <taxon>Bacteria</taxon>
        <taxon>Bacillati</taxon>
        <taxon>Actinomycetota</taxon>
        <taxon>Actinomycetes</taxon>
        <taxon>Pseudonocardiales</taxon>
        <taxon>Pseudonocardiaceae</taxon>
        <taxon>Actinoalloteichus</taxon>
    </lineage>
</organism>
<evidence type="ECO:0000313" key="3">
    <source>
        <dbReference type="Proteomes" id="UP000204221"/>
    </source>
</evidence>
<keyword evidence="3" id="KW-1185">Reference proteome</keyword>
<gene>
    <name evidence="2" type="ORF">AHOG_19380</name>
</gene>
<feature type="region of interest" description="Disordered" evidence="1">
    <location>
        <begin position="186"/>
        <end position="244"/>
    </location>
</feature>
<protein>
    <submittedName>
        <fullName evidence="2">Uncharacterized protein</fullName>
    </submittedName>
</protein>
<dbReference type="KEGG" id="ahg:AHOG_19380"/>
<dbReference type="AlphaFoldDB" id="A0A221W6H5"/>
<name>A0A221W6H5_9PSEU</name>
<evidence type="ECO:0000313" key="2">
    <source>
        <dbReference type="EMBL" id="ASO21498.1"/>
    </source>
</evidence>
<accession>A0A221W6H5</accession>
<sequence>MSGVMPGGYPGPGPAKRSWTGVLRPGGWLPSSCRVLGTRSHPVSAAGIAGAEPAAARHGGIAERRVSGHAAETVTATRSAWIPDPPPDTSRRASAIRPRPGNTSSPWSAVGDAVPARDRRTRGPTRPCARRVRARQREACRLCRGLIGAALRPQDAGGGRRGAVDVDRPRPAGFAEVGRLPAVPCPEASRASARGGGRACRPAPVRGRPSGRGVGSDRAGPDSGGRSAGSVGRPRLVGDVGCRGPVRSRGGGHGICSYTCVATGM</sequence>
<dbReference type="Proteomes" id="UP000204221">
    <property type="component" value="Chromosome"/>
</dbReference>
<feature type="compositionally biased region" description="Basic residues" evidence="1">
    <location>
        <begin position="119"/>
        <end position="130"/>
    </location>
</feature>
<evidence type="ECO:0000256" key="1">
    <source>
        <dbReference type="SAM" id="MobiDB-lite"/>
    </source>
</evidence>